<proteinExistence type="inferred from homology"/>
<feature type="domain" description="Lipid desaturase" evidence="6">
    <location>
        <begin position="301"/>
        <end position="466"/>
    </location>
</feature>
<keyword evidence="5" id="KW-0472">Membrane</keyword>
<evidence type="ECO:0000313" key="7">
    <source>
        <dbReference type="EMBL" id="OLP79249.1"/>
    </source>
</evidence>
<dbReference type="EMBL" id="LSRX01001507">
    <property type="protein sequence ID" value="OLP79249.1"/>
    <property type="molecule type" value="Genomic_DNA"/>
</dbReference>
<dbReference type="UniPathway" id="UPA00199"/>
<dbReference type="GO" id="GO:0016020">
    <property type="term" value="C:membrane"/>
    <property type="evidence" value="ECO:0007669"/>
    <property type="project" value="UniProtKB-SubCell"/>
</dbReference>
<dbReference type="InterPro" id="IPR019547">
    <property type="entry name" value="Lipid_desat"/>
</dbReference>
<dbReference type="GO" id="GO:0006631">
    <property type="term" value="P:fatty acid metabolic process"/>
    <property type="evidence" value="ECO:0007669"/>
    <property type="project" value="UniProtKB-UniPathway"/>
</dbReference>
<comment type="subcellular location">
    <subcellularLocation>
        <location evidence="1">Membrane</location>
        <topology evidence="1">Multi-pass membrane protein</topology>
    </subcellularLocation>
</comment>
<dbReference type="OrthoDB" id="5103at2759"/>
<evidence type="ECO:0000256" key="3">
    <source>
        <dbReference type="ARBA" id="ARBA00022692"/>
    </source>
</evidence>
<dbReference type="Proteomes" id="UP000186817">
    <property type="component" value="Unassembled WGS sequence"/>
</dbReference>
<keyword evidence="4" id="KW-1133">Transmembrane helix</keyword>
<sequence length="481" mass="53284">MVLDSCPEFYVGGKENQLWHPENEETQFRRWLAPKEAPKRGPVEVPKVPKPVPATTVAPAAFSSQRTQRTTASYSYVVGQGPGRELSRTYATARSVADPVIVLVLDLCPEFYVGGKENQLWHPENEETQFRRWLAALAGKFQLAQAEPRFRPRSPESCPAMAAVLPSAAGQVQAVAPARQGPAHASVRSRVSEKEVVLLSSVAAGLSLSTWRRSGRCSRTSVLLTRRISPRQIARDEADGAYFKPLVDGDVLSASDPQRLVVAVMMVLLSAGLLRVASLLGPLSWQASACCLLALVLGVEFADFGTGVYHFSVDNYGSAETPIVGSQIEAFQGHHEEPWTITYRDFCNNCFPTCLATMPFLIAFEVFCSQPYILLWAVVACAGIAFCQEFHKWSHTLRSQCHPFVNWLQDVGILVHRKAHLRHHKAPYETNYCIVTGHMNPLLDRTGFFTGLGALIASWTGVRPRCETGERFDYLLKKRAK</sequence>
<evidence type="ECO:0000313" key="8">
    <source>
        <dbReference type="Proteomes" id="UP000186817"/>
    </source>
</evidence>
<organism evidence="7 8">
    <name type="scientific">Symbiodinium microadriaticum</name>
    <name type="common">Dinoflagellate</name>
    <name type="synonym">Zooxanthella microadriatica</name>
    <dbReference type="NCBI Taxonomy" id="2951"/>
    <lineage>
        <taxon>Eukaryota</taxon>
        <taxon>Sar</taxon>
        <taxon>Alveolata</taxon>
        <taxon>Dinophyceae</taxon>
        <taxon>Suessiales</taxon>
        <taxon>Symbiodiniaceae</taxon>
        <taxon>Symbiodinium</taxon>
    </lineage>
</organism>
<dbReference type="InterPro" id="IPR052864">
    <property type="entry name" value="Chloroplast_FAD_CarF"/>
</dbReference>
<protein>
    <submittedName>
        <fullName evidence="7">Transmembrane protein 189</fullName>
    </submittedName>
</protein>
<comment type="caution">
    <text evidence="7">The sequence shown here is derived from an EMBL/GenBank/DDBJ whole genome shotgun (WGS) entry which is preliminary data.</text>
</comment>
<keyword evidence="3 7" id="KW-0812">Transmembrane</keyword>
<reference evidence="7 8" key="1">
    <citation type="submission" date="2016-02" db="EMBL/GenBank/DDBJ databases">
        <title>Genome analysis of coral dinoflagellate symbionts highlights evolutionary adaptations to a symbiotic lifestyle.</title>
        <authorList>
            <person name="Aranda M."/>
            <person name="Li Y."/>
            <person name="Liew Y.J."/>
            <person name="Baumgarten S."/>
            <person name="Simakov O."/>
            <person name="Wilson M."/>
            <person name="Piel J."/>
            <person name="Ashoor H."/>
            <person name="Bougouffa S."/>
            <person name="Bajic V.B."/>
            <person name="Ryu T."/>
            <person name="Ravasi T."/>
            <person name="Bayer T."/>
            <person name="Micklem G."/>
            <person name="Kim H."/>
            <person name="Bhak J."/>
            <person name="Lajeunesse T.C."/>
            <person name="Voolstra C.R."/>
        </authorList>
    </citation>
    <scope>NUCLEOTIDE SEQUENCE [LARGE SCALE GENOMIC DNA]</scope>
    <source>
        <strain evidence="7 8">CCMP2467</strain>
    </source>
</reference>
<name>A0A1Q9C8J6_SYMMI</name>
<evidence type="ECO:0000259" key="6">
    <source>
        <dbReference type="Pfam" id="PF10520"/>
    </source>
</evidence>
<accession>A0A1Q9C8J6</accession>
<keyword evidence="8" id="KW-1185">Reference proteome</keyword>
<dbReference type="PANTHER" id="PTHR48140:SF1">
    <property type="entry name" value="FATTY ACID DESATURASE 4, CHLOROPLASTIC-RELATED"/>
    <property type="match status" value="1"/>
</dbReference>
<comment type="similarity">
    <text evidence="2">Belongs to the fatty acid desaturase CarF family.</text>
</comment>
<evidence type="ECO:0000256" key="1">
    <source>
        <dbReference type="ARBA" id="ARBA00004141"/>
    </source>
</evidence>
<gene>
    <name evidence="7" type="primary">Tmem189</name>
    <name evidence="7" type="ORF">AK812_SmicGene40485</name>
</gene>
<dbReference type="PANTHER" id="PTHR48140">
    <property type="entry name" value="FATTY ACID DESATURASE 4, CHLOROPLASTIC-RELATED"/>
    <property type="match status" value="1"/>
</dbReference>
<evidence type="ECO:0000256" key="2">
    <source>
        <dbReference type="ARBA" id="ARBA00007620"/>
    </source>
</evidence>
<dbReference type="Pfam" id="PF10520">
    <property type="entry name" value="Lipid_desat"/>
    <property type="match status" value="1"/>
</dbReference>
<evidence type="ECO:0000256" key="5">
    <source>
        <dbReference type="ARBA" id="ARBA00023136"/>
    </source>
</evidence>
<dbReference type="AlphaFoldDB" id="A0A1Q9C8J6"/>
<evidence type="ECO:0000256" key="4">
    <source>
        <dbReference type="ARBA" id="ARBA00022989"/>
    </source>
</evidence>